<dbReference type="OrthoDB" id="8454201at2"/>
<evidence type="ECO:0000313" key="2">
    <source>
        <dbReference type="EMBL" id="SEM68757.1"/>
    </source>
</evidence>
<sequence length="125" mass="13848">MAVPVWPSTVPHQSEAEGSTASASFTPPAVFKTNAGPSIKRPRPGPRVTTMSWRSIPLTGVQWAALDEFLRVTLHDGTLVFDMPVYRPDLGYVLRKCEIAEGTLSSDFSAPPWTRVAFTRLVYNW</sequence>
<dbReference type="AlphaFoldDB" id="A0A1H8AGV9"/>
<feature type="region of interest" description="Disordered" evidence="1">
    <location>
        <begin position="1"/>
        <end position="46"/>
    </location>
</feature>
<name>A0A1H8AGV9_9HYPH</name>
<gene>
    <name evidence="2" type="ORF">SAMN04515666_11917</name>
</gene>
<dbReference type="RefSeq" id="WP_091843449.1">
    <property type="nucleotide sequence ID" value="NZ_FOAN01000019.1"/>
</dbReference>
<proteinExistence type="predicted"/>
<evidence type="ECO:0000256" key="1">
    <source>
        <dbReference type="SAM" id="MobiDB-lite"/>
    </source>
</evidence>
<dbReference type="EMBL" id="FOAN01000019">
    <property type="protein sequence ID" value="SEM68757.1"/>
    <property type="molecule type" value="Genomic_DNA"/>
</dbReference>
<evidence type="ECO:0000313" key="3">
    <source>
        <dbReference type="Proteomes" id="UP000199664"/>
    </source>
</evidence>
<dbReference type="STRING" id="1036779.SAMN04515666_11917"/>
<organism evidence="2 3">
    <name type="scientific">Bosea lupini</name>
    <dbReference type="NCBI Taxonomy" id="1036779"/>
    <lineage>
        <taxon>Bacteria</taxon>
        <taxon>Pseudomonadati</taxon>
        <taxon>Pseudomonadota</taxon>
        <taxon>Alphaproteobacteria</taxon>
        <taxon>Hyphomicrobiales</taxon>
        <taxon>Boseaceae</taxon>
        <taxon>Bosea</taxon>
    </lineage>
</organism>
<accession>A0A1H8AGV9</accession>
<reference evidence="3" key="1">
    <citation type="submission" date="2016-10" db="EMBL/GenBank/DDBJ databases">
        <authorList>
            <person name="Varghese N."/>
            <person name="Submissions S."/>
        </authorList>
    </citation>
    <scope>NUCLEOTIDE SEQUENCE [LARGE SCALE GENOMIC DNA]</scope>
    <source>
        <strain evidence="3">LMG 26383,CCUG 61248,R- 45681</strain>
    </source>
</reference>
<feature type="compositionally biased region" description="Polar residues" evidence="1">
    <location>
        <begin position="10"/>
        <end position="25"/>
    </location>
</feature>
<keyword evidence="3" id="KW-1185">Reference proteome</keyword>
<dbReference type="Proteomes" id="UP000199664">
    <property type="component" value="Unassembled WGS sequence"/>
</dbReference>
<protein>
    <submittedName>
        <fullName evidence="2">Uncharacterized protein</fullName>
    </submittedName>
</protein>